<feature type="domain" description="N-acetyltransferase" evidence="3">
    <location>
        <begin position="116"/>
        <end position="314"/>
    </location>
</feature>
<organism evidence="4 5">
    <name type="scientific">Lichtheimia ornata</name>
    <dbReference type="NCBI Taxonomy" id="688661"/>
    <lineage>
        <taxon>Eukaryota</taxon>
        <taxon>Fungi</taxon>
        <taxon>Fungi incertae sedis</taxon>
        <taxon>Mucoromycota</taxon>
        <taxon>Mucoromycotina</taxon>
        <taxon>Mucoromycetes</taxon>
        <taxon>Mucorales</taxon>
        <taxon>Lichtheimiaceae</taxon>
        <taxon>Lichtheimia</taxon>
    </lineage>
</organism>
<gene>
    <name evidence="4" type="ORF">O0I10_002743</name>
</gene>
<dbReference type="PROSITE" id="PS51186">
    <property type="entry name" value="GNAT"/>
    <property type="match status" value="1"/>
</dbReference>
<dbReference type="CDD" id="cd04301">
    <property type="entry name" value="NAT_SF"/>
    <property type="match status" value="1"/>
</dbReference>
<evidence type="ECO:0000313" key="5">
    <source>
        <dbReference type="Proteomes" id="UP001234581"/>
    </source>
</evidence>
<dbReference type="Gene3D" id="3.40.630.30">
    <property type="match status" value="1"/>
</dbReference>
<dbReference type="InterPro" id="IPR016181">
    <property type="entry name" value="Acyl_CoA_acyltransferase"/>
</dbReference>
<keyword evidence="2" id="KW-0472">Membrane</keyword>
<feature type="transmembrane region" description="Helical" evidence="2">
    <location>
        <begin position="86"/>
        <end position="110"/>
    </location>
</feature>
<keyword evidence="1" id="KW-0808">Transferase</keyword>
<keyword evidence="5" id="KW-1185">Reference proteome</keyword>
<keyword evidence="2" id="KW-0812">Transmembrane</keyword>
<proteinExistence type="predicted"/>
<dbReference type="RefSeq" id="XP_058346390.1">
    <property type="nucleotide sequence ID" value="XM_058482823.1"/>
</dbReference>
<feature type="transmembrane region" description="Helical" evidence="2">
    <location>
        <begin position="57"/>
        <end position="74"/>
    </location>
</feature>
<keyword evidence="2" id="KW-1133">Transmembrane helix</keyword>
<dbReference type="AlphaFoldDB" id="A0AAD7Y2N0"/>
<protein>
    <recommendedName>
        <fullName evidence="3">N-acetyltransferase domain-containing protein</fullName>
    </recommendedName>
</protein>
<evidence type="ECO:0000256" key="2">
    <source>
        <dbReference type="SAM" id="Phobius"/>
    </source>
</evidence>
<evidence type="ECO:0000256" key="1">
    <source>
        <dbReference type="ARBA" id="ARBA00022679"/>
    </source>
</evidence>
<dbReference type="Pfam" id="PF00583">
    <property type="entry name" value="Acetyltransf_1"/>
    <property type="match status" value="1"/>
</dbReference>
<dbReference type="EMBL" id="JARTCD010000008">
    <property type="protein sequence ID" value="KAJ8661477.1"/>
    <property type="molecule type" value="Genomic_DNA"/>
</dbReference>
<reference evidence="4 5" key="1">
    <citation type="submission" date="2023-03" db="EMBL/GenBank/DDBJ databases">
        <title>Genome sequence of Lichtheimia ornata CBS 291.66.</title>
        <authorList>
            <person name="Mohabir J.T."/>
            <person name="Shea T.P."/>
            <person name="Kurbessoian T."/>
            <person name="Berby B."/>
            <person name="Fontaine J."/>
            <person name="Livny J."/>
            <person name="Gnirke A."/>
            <person name="Stajich J.E."/>
            <person name="Cuomo C.A."/>
        </authorList>
    </citation>
    <scope>NUCLEOTIDE SEQUENCE [LARGE SCALE GENOMIC DNA]</scope>
    <source>
        <strain evidence="4">CBS 291.66</strain>
    </source>
</reference>
<dbReference type="Proteomes" id="UP001234581">
    <property type="component" value="Unassembled WGS sequence"/>
</dbReference>
<sequence length="337" mass="38785">MENQNPLPPVARDAAGNKIEMRPYYGDKDLNYVHYLVYSTDFDLVPRGVRRLLQSPLVVSVWLAIFASVYTWLPPYLVGLIGADPLLLYIRIAVVIASVGGGLLSLFWWVDKQAHMRIQEALLHDLKDPGDYYRKDNGNFWLLTVQDQPVACIGIDHHQSNVYSASSSSSRENLADSEAIRQAKWPRVAYVLARIDDTIRGWVTKTTQKEEEDHQKVIFKAHKPNEATLRRLAVKTNLQGKGLSTPLLKRVAFWAHAQQIEYLYAETNELQTTMADILSKRHGYDLVSTTRVGLTGEKRLWRLDVKLWMSKELEARDQRNLEKEMQEEKEELKGYNY</sequence>
<accession>A0AAD7Y2N0</accession>
<dbReference type="PANTHER" id="PTHR13947">
    <property type="entry name" value="GNAT FAMILY N-ACETYLTRANSFERASE"/>
    <property type="match status" value="1"/>
</dbReference>
<dbReference type="GO" id="GO:0008080">
    <property type="term" value="F:N-acetyltransferase activity"/>
    <property type="evidence" value="ECO:0007669"/>
    <property type="project" value="InterPro"/>
</dbReference>
<evidence type="ECO:0000313" key="4">
    <source>
        <dbReference type="EMBL" id="KAJ8661477.1"/>
    </source>
</evidence>
<comment type="caution">
    <text evidence="4">The sequence shown here is derived from an EMBL/GenBank/DDBJ whole genome shotgun (WGS) entry which is preliminary data.</text>
</comment>
<dbReference type="InterPro" id="IPR000182">
    <property type="entry name" value="GNAT_dom"/>
</dbReference>
<dbReference type="SUPFAM" id="SSF55729">
    <property type="entry name" value="Acyl-CoA N-acyltransferases (Nat)"/>
    <property type="match status" value="1"/>
</dbReference>
<name>A0AAD7Y2N0_9FUNG</name>
<dbReference type="PANTHER" id="PTHR13947:SF37">
    <property type="entry name" value="LD18367P"/>
    <property type="match status" value="1"/>
</dbReference>
<dbReference type="GeneID" id="83210159"/>
<dbReference type="InterPro" id="IPR050769">
    <property type="entry name" value="NAT_camello-type"/>
</dbReference>
<evidence type="ECO:0000259" key="3">
    <source>
        <dbReference type="PROSITE" id="PS51186"/>
    </source>
</evidence>